<feature type="domain" description="ABC transmembrane type-1" evidence="8">
    <location>
        <begin position="116"/>
        <end position="320"/>
    </location>
</feature>
<dbReference type="Proteomes" id="UP000547209">
    <property type="component" value="Unassembled WGS sequence"/>
</dbReference>
<dbReference type="InterPro" id="IPR000515">
    <property type="entry name" value="MetI-like"/>
</dbReference>
<keyword evidence="10" id="KW-1185">Reference proteome</keyword>
<feature type="transmembrane region" description="Helical" evidence="7">
    <location>
        <begin position="55"/>
        <end position="74"/>
    </location>
</feature>
<dbReference type="GO" id="GO:0005886">
    <property type="term" value="C:plasma membrane"/>
    <property type="evidence" value="ECO:0007669"/>
    <property type="project" value="UniProtKB-SubCell"/>
</dbReference>
<evidence type="ECO:0000256" key="4">
    <source>
        <dbReference type="ARBA" id="ARBA00022692"/>
    </source>
</evidence>
<evidence type="ECO:0000256" key="7">
    <source>
        <dbReference type="RuleBase" id="RU363032"/>
    </source>
</evidence>
<feature type="transmembrane region" description="Helical" evidence="7">
    <location>
        <begin position="300"/>
        <end position="320"/>
    </location>
</feature>
<feature type="transmembrane region" description="Helical" evidence="7">
    <location>
        <begin position="231"/>
        <end position="256"/>
    </location>
</feature>
<keyword evidence="3" id="KW-1003">Cell membrane</keyword>
<feature type="transmembrane region" description="Helical" evidence="7">
    <location>
        <begin position="187"/>
        <end position="210"/>
    </location>
</feature>
<dbReference type="InterPro" id="IPR035906">
    <property type="entry name" value="MetI-like_sf"/>
</dbReference>
<reference evidence="9 10" key="1">
    <citation type="submission" date="2020-08" db="EMBL/GenBank/DDBJ databases">
        <title>Cohnella phylogeny.</title>
        <authorList>
            <person name="Dunlap C."/>
        </authorList>
    </citation>
    <scope>NUCLEOTIDE SEQUENCE [LARGE SCALE GENOMIC DNA]</scope>
    <source>
        <strain evidence="9 10">DSM 28246</strain>
    </source>
</reference>
<evidence type="ECO:0000256" key="5">
    <source>
        <dbReference type="ARBA" id="ARBA00022989"/>
    </source>
</evidence>
<comment type="caution">
    <text evidence="9">The sequence shown here is derived from an EMBL/GenBank/DDBJ whole genome shotgun (WGS) entry which is preliminary data.</text>
</comment>
<evidence type="ECO:0000256" key="2">
    <source>
        <dbReference type="ARBA" id="ARBA00022448"/>
    </source>
</evidence>
<keyword evidence="2 7" id="KW-0813">Transport</keyword>
<dbReference type="Pfam" id="PF00528">
    <property type="entry name" value="BPD_transp_1"/>
    <property type="match status" value="1"/>
</dbReference>
<comment type="subcellular location">
    <subcellularLocation>
        <location evidence="1 7">Cell membrane</location>
        <topology evidence="1 7">Multi-pass membrane protein</topology>
    </subcellularLocation>
</comment>
<gene>
    <name evidence="9" type="ORF">H7C19_15940</name>
</gene>
<dbReference type="PROSITE" id="PS50928">
    <property type="entry name" value="ABC_TM1"/>
    <property type="match status" value="1"/>
</dbReference>
<dbReference type="SUPFAM" id="SSF161098">
    <property type="entry name" value="MetI-like"/>
    <property type="match status" value="1"/>
</dbReference>
<dbReference type="CDD" id="cd06261">
    <property type="entry name" value="TM_PBP2"/>
    <property type="match status" value="1"/>
</dbReference>
<dbReference type="PANTHER" id="PTHR43744:SF6">
    <property type="entry name" value="ABC TRANSPORTER PERMEASE PROTEIN YESQ-RELATED"/>
    <property type="match status" value="1"/>
</dbReference>
<dbReference type="EMBL" id="JACJVP010000025">
    <property type="protein sequence ID" value="MBB6672171.1"/>
    <property type="molecule type" value="Genomic_DNA"/>
</dbReference>
<keyword evidence="6 7" id="KW-0472">Membrane</keyword>
<evidence type="ECO:0000256" key="3">
    <source>
        <dbReference type="ARBA" id="ARBA00022475"/>
    </source>
</evidence>
<keyword evidence="5 7" id="KW-1133">Transmembrane helix</keyword>
<dbReference type="Gene3D" id="1.10.3720.10">
    <property type="entry name" value="MetI-like"/>
    <property type="match status" value="1"/>
</dbReference>
<evidence type="ECO:0000259" key="8">
    <source>
        <dbReference type="PROSITE" id="PS50928"/>
    </source>
</evidence>
<dbReference type="PANTHER" id="PTHR43744">
    <property type="entry name" value="ABC TRANSPORTER PERMEASE PROTEIN MG189-RELATED-RELATED"/>
    <property type="match status" value="1"/>
</dbReference>
<name>A0A7X0RRF6_9BACL</name>
<feature type="transmembrane region" description="Helical" evidence="7">
    <location>
        <begin position="151"/>
        <end position="175"/>
    </location>
</feature>
<keyword evidence="4 7" id="KW-0812">Transmembrane</keyword>
<dbReference type="AlphaFoldDB" id="A0A7X0RRF6"/>
<organism evidence="9 10">
    <name type="scientific">Cohnella nanjingensis</name>
    <dbReference type="NCBI Taxonomy" id="1387779"/>
    <lineage>
        <taxon>Bacteria</taxon>
        <taxon>Bacillati</taxon>
        <taxon>Bacillota</taxon>
        <taxon>Bacilli</taxon>
        <taxon>Bacillales</taxon>
        <taxon>Paenibacillaceae</taxon>
        <taxon>Cohnella</taxon>
    </lineage>
</organism>
<evidence type="ECO:0000256" key="6">
    <source>
        <dbReference type="ARBA" id="ARBA00023136"/>
    </source>
</evidence>
<evidence type="ECO:0000313" key="10">
    <source>
        <dbReference type="Proteomes" id="UP000547209"/>
    </source>
</evidence>
<dbReference type="GO" id="GO:0055085">
    <property type="term" value="P:transmembrane transport"/>
    <property type="evidence" value="ECO:0007669"/>
    <property type="project" value="InterPro"/>
</dbReference>
<evidence type="ECO:0000256" key="1">
    <source>
        <dbReference type="ARBA" id="ARBA00004651"/>
    </source>
</evidence>
<protein>
    <submittedName>
        <fullName evidence="9">Carbohydrate ABC transporter permease</fullName>
    </submittedName>
</protein>
<comment type="similarity">
    <text evidence="7">Belongs to the binding-protein-dependent transport system permease family.</text>
</comment>
<evidence type="ECO:0000313" key="9">
    <source>
        <dbReference type="EMBL" id="MBB6672171.1"/>
    </source>
</evidence>
<proteinExistence type="inferred from homology"/>
<sequence length="336" mass="37852">MEDREGPTLEDLKTTATETRIGTTADWRKQARRWTDKAKHLLWGRQGNDGLMLKTVVYALLVIVGFVYVYPLLFMTSQSFKSLKDLLDPTIGWIPRQLEWSNYTQAWHVLHYMQALGTSLLNSVLPAVAQTVSCAVVGYGFAKYKFPGKPVLFALMMITFVVPKQVVMIPMFLMFKEYHMLETPLPFIVPGLFAQGLRGALFVLIFVQFFRTIPVALEEAASIDGAGALKTFYRIILPISVPAIVVVFLFSMVWHWNETYLASLYLGNAMTTLPQELKTFNDSFKAMYTGGAKITDVNEAIRMAGTLLIVLPLLALYLFAQKYFTQVVDKTGLTGE</sequence>
<accession>A0A7X0RRF6</accession>